<protein>
    <submittedName>
        <fullName evidence="1">Uncharacterized protein</fullName>
    </submittedName>
</protein>
<organism evidence="1">
    <name type="scientific">marine sediment metagenome</name>
    <dbReference type="NCBI Taxonomy" id="412755"/>
    <lineage>
        <taxon>unclassified sequences</taxon>
        <taxon>metagenomes</taxon>
        <taxon>ecological metagenomes</taxon>
    </lineage>
</organism>
<gene>
    <name evidence="1" type="ORF">LCGC14_1193230</name>
</gene>
<reference evidence="1" key="1">
    <citation type="journal article" date="2015" name="Nature">
        <title>Complex archaea that bridge the gap between prokaryotes and eukaryotes.</title>
        <authorList>
            <person name="Spang A."/>
            <person name="Saw J.H."/>
            <person name="Jorgensen S.L."/>
            <person name="Zaremba-Niedzwiedzka K."/>
            <person name="Martijn J."/>
            <person name="Lind A.E."/>
            <person name="van Eijk R."/>
            <person name="Schleper C."/>
            <person name="Guy L."/>
            <person name="Ettema T.J."/>
        </authorList>
    </citation>
    <scope>NUCLEOTIDE SEQUENCE</scope>
</reference>
<accession>A0A0F9P1H5</accession>
<dbReference type="EMBL" id="LAZR01006073">
    <property type="protein sequence ID" value="KKM94935.1"/>
    <property type="molecule type" value="Genomic_DNA"/>
</dbReference>
<sequence length="88" mass="9844">MPTDEFEKFREALRKPATPEAMKEAAQAFERYRVVQLAKGKGSRPTLVNLGLGRGYPNAVPVDKIPQELGKNPNFFNLMKKVVAKEKG</sequence>
<comment type="caution">
    <text evidence="1">The sequence shown here is derived from an EMBL/GenBank/DDBJ whole genome shotgun (WGS) entry which is preliminary data.</text>
</comment>
<dbReference type="AlphaFoldDB" id="A0A0F9P1H5"/>
<proteinExistence type="predicted"/>
<evidence type="ECO:0000313" key="1">
    <source>
        <dbReference type="EMBL" id="KKM94935.1"/>
    </source>
</evidence>
<name>A0A0F9P1H5_9ZZZZ</name>